<dbReference type="PANTHER" id="PTHR11257">
    <property type="entry name" value="CHEMOSENSORY PROTEIN-RELATED"/>
    <property type="match status" value="1"/>
</dbReference>
<dbReference type="Proteomes" id="UP000192223">
    <property type="component" value="Unplaced"/>
</dbReference>
<sequence>MKALTVLILVFCLTNSLAEYQYSTHYTSLDLESIFSNEKIMSNYMNCFLDKGSCTPEATEFKRDIAHALTTNCSDCSAEQKKIMRKACSHIMKNTPEKWSMLVKKFDPDNKYTDAFIKFINMD</sequence>
<accession>A0A1W4XMF3</accession>
<feature type="chain" id="PRO_5010701651" evidence="1">
    <location>
        <begin position="19"/>
        <end position="123"/>
    </location>
</feature>
<keyword evidence="2" id="KW-1185">Reference proteome</keyword>
<dbReference type="GeneID" id="108742832"/>
<name>A0A1W4XMF3_AGRPL</name>
<dbReference type="RefSeq" id="XP_018333668.1">
    <property type="nucleotide sequence ID" value="XM_018478166.2"/>
</dbReference>
<dbReference type="Gene3D" id="1.10.2080.10">
    <property type="entry name" value="Insect odorant-binding protein A10/Ejaculatory bulb-specific protein 3"/>
    <property type="match status" value="1"/>
</dbReference>
<keyword evidence="1" id="KW-0732">Signal</keyword>
<dbReference type="Pfam" id="PF03392">
    <property type="entry name" value="OS-D"/>
    <property type="match status" value="1"/>
</dbReference>
<organism evidence="2 3">
    <name type="scientific">Agrilus planipennis</name>
    <name type="common">Emerald ash borer</name>
    <name type="synonym">Agrilus marcopoli</name>
    <dbReference type="NCBI Taxonomy" id="224129"/>
    <lineage>
        <taxon>Eukaryota</taxon>
        <taxon>Metazoa</taxon>
        <taxon>Ecdysozoa</taxon>
        <taxon>Arthropoda</taxon>
        <taxon>Hexapoda</taxon>
        <taxon>Insecta</taxon>
        <taxon>Pterygota</taxon>
        <taxon>Neoptera</taxon>
        <taxon>Endopterygota</taxon>
        <taxon>Coleoptera</taxon>
        <taxon>Polyphaga</taxon>
        <taxon>Elateriformia</taxon>
        <taxon>Buprestoidea</taxon>
        <taxon>Buprestidae</taxon>
        <taxon>Agrilinae</taxon>
        <taxon>Agrilus</taxon>
    </lineage>
</organism>
<protein>
    <submittedName>
        <fullName evidence="3">Ejaculatory bulb-specific protein 3-like</fullName>
    </submittedName>
</protein>
<evidence type="ECO:0000313" key="2">
    <source>
        <dbReference type="Proteomes" id="UP000192223"/>
    </source>
</evidence>
<dbReference type="KEGG" id="apln:108742832"/>
<proteinExistence type="predicted"/>
<dbReference type="SUPFAM" id="SSF100910">
    <property type="entry name" value="Chemosensory protein Csp2"/>
    <property type="match status" value="1"/>
</dbReference>
<gene>
    <name evidence="3" type="primary">LOC108742832</name>
</gene>
<dbReference type="InParanoid" id="A0A1W4XMF3"/>
<reference evidence="3" key="1">
    <citation type="submission" date="2025-08" db="UniProtKB">
        <authorList>
            <consortium name="RefSeq"/>
        </authorList>
    </citation>
    <scope>IDENTIFICATION</scope>
    <source>
        <tissue evidence="3">Entire body</tissue>
    </source>
</reference>
<dbReference type="InterPro" id="IPR036682">
    <property type="entry name" value="OS_D_A10/PebIII_sf"/>
</dbReference>
<evidence type="ECO:0000313" key="3">
    <source>
        <dbReference type="RefSeq" id="XP_018333668.1"/>
    </source>
</evidence>
<dbReference type="OrthoDB" id="6344725at2759"/>
<dbReference type="PANTHER" id="PTHR11257:SF12">
    <property type="entry name" value="EJACULATORY BULB-SPECIFIC PROTEIN 3-RELATED"/>
    <property type="match status" value="1"/>
</dbReference>
<dbReference type="InterPro" id="IPR005055">
    <property type="entry name" value="A10/PebIII"/>
</dbReference>
<feature type="signal peptide" evidence="1">
    <location>
        <begin position="1"/>
        <end position="18"/>
    </location>
</feature>
<dbReference type="AlphaFoldDB" id="A0A1W4XMF3"/>
<evidence type="ECO:0000256" key="1">
    <source>
        <dbReference type="SAM" id="SignalP"/>
    </source>
</evidence>